<accession>L7CDW9</accession>
<reference evidence="1 2" key="1">
    <citation type="journal article" date="2013" name="Mar. Genomics">
        <title>Expression of sulfatases in Rhodopirellula baltica and the diversity of sulfatases in the genus Rhodopirellula.</title>
        <authorList>
            <person name="Wegner C.E."/>
            <person name="Richter-Heitmann T."/>
            <person name="Klindworth A."/>
            <person name="Klockow C."/>
            <person name="Richter M."/>
            <person name="Achstetter T."/>
            <person name="Glockner F.O."/>
            <person name="Harder J."/>
        </authorList>
    </citation>
    <scope>NUCLEOTIDE SEQUENCE [LARGE SCALE GENOMIC DNA]</scope>
    <source>
        <strain evidence="1 2">SWK14</strain>
    </source>
</reference>
<dbReference type="AlphaFoldDB" id="L7CDW9"/>
<organism evidence="1 2">
    <name type="scientific">Rhodopirellula baltica SWK14</name>
    <dbReference type="NCBI Taxonomy" id="993516"/>
    <lineage>
        <taxon>Bacteria</taxon>
        <taxon>Pseudomonadati</taxon>
        <taxon>Planctomycetota</taxon>
        <taxon>Planctomycetia</taxon>
        <taxon>Pirellulales</taxon>
        <taxon>Pirellulaceae</taxon>
        <taxon>Rhodopirellula</taxon>
    </lineage>
</organism>
<evidence type="ECO:0000313" key="2">
    <source>
        <dbReference type="Proteomes" id="UP000010959"/>
    </source>
</evidence>
<dbReference type="PATRIC" id="fig|993516.3.peg.4626"/>
<dbReference type="EMBL" id="AMWG01000118">
    <property type="protein sequence ID" value="ELP31822.1"/>
    <property type="molecule type" value="Genomic_DNA"/>
</dbReference>
<comment type="caution">
    <text evidence="1">The sequence shown here is derived from an EMBL/GenBank/DDBJ whole genome shotgun (WGS) entry which is preliminary data.</text>
</comment>
<gene>
    <name evidence="1" type="ORF">RBSWK_04328</name>
</gene>
<proteinExistence type="predicted"/>
<evidence type="ECO:0000313" key="1">
    <source>
        <dbReference type="EMBL" id="ELP31822.1"/>
    </source>
</evidence>
<sequence>MRKQREFLAGRWGDESACKSTPVERFAAKIGRSWADVAGSTQIFVLSFNDG</sequence>
<dbReference type="Proteomes" id="UP000010959">
    <property type="component" value="Unassembled WGS sequence"/>
</dbReference>
<protein>
    <submittedName>
        <fullName evidence="1">Uncharacterized protein</fullName>
    </submittedName>
</protein>
<name>L7CDW9_RHOBT</name>